<dbReference type="PROSITE" id="PS50995">
    <property type="entry name" value="HTH_MARR_2"/>
    <property type="match status" value="1"/>
</dbReference>
<dbReference type="AlphaFoldDB" id="A0A5C4MAZ8"/>
<dbReference type="InterPro" id="IPR039422">
    <property type="entry name" value="MarR/SlyA-like"/>
</dbReference>
<protein>
    <submittedName>
        <fullName evidence="6">Winged helix-turn-helix transcriptional regulator</fullName>
    </submittedName>
</protein>
<dbReference type="Proteomes" id="UP000305546">
    <property type="component" value="Unassembled WGS sequence"/>
</dbReference>
<evidence type="ECO:0000256" key="1">
    <source>
        <dbReference type="ARBA" id="ARBA00023015"/>
    </source>
</evidence>
<sequence length="162" mass="17322">MGVGAVMGRTRQVGRGAKGSTALPLGRVLGHVERHTTRLIEGEIAHQGLTVDQWRVLDILADGEGHPMSELAGTIVVPGPTLTKIVDKLVDAALVYRLVDDRDRRRVLAFLSKKGQQVHADLAPVVANIEQDIVSRLGSDGSVLVELLGELARQYAGDSAGY</sequence>
<dbReference type="Pfam" id="PF12802">
    <property type="entry name" value="MarR_2"/>
    <property type="match status" value="1"/>
</dbReference>
<organism evidence="6 7">
    <name type="scientific">Amycolatopsis alkalitolerans</name>
    <dbReference type="NCBI Taxonomy" id="2547244"/>
    <lineage>
        <taxon>Bacteria</taxon>
        <taxon>Bacillati</taxon>
        <taxon>Actinomycetota</taxon>
        <taxon>Actinomycetes</taxon>
        <taxon>Pseudonocardiales</taxon>
        <taxon>Pseudonocardiaceae</taxon>
        <taxon>Amycolatopsis</taxon>
    </lineage>
</organism>
<evidence type="ECO:0000256" key="2">
    <source>
        <dbReference type="ARBA" id="ARBA00023125"/>
    </source>
</evidence>
<dbReference type="EMBL" id="VDFW01000001">
    <property type="protein sequence ID" value="TNC29480.1"/>
    <property type="molecule type" value="Genomic_DNA"/>
</dbReference>
<dbReference type="SMART" id="SM00347">
    <property type="entry name" value="HTH_MARR"/>
    <property type="match status" value="1"/>
</dbReference>
<dbReference type="GO" id="GO:0003677">
    <property type="term" value="F:DNA binding"/>
    <property type="evidence" value="ECO:0007669"/>
    <property type="project" value="UniProtKB-KW"/>
</dbReference>
<dbReference type="PANTHER" id="PTHR33164">
    <property type="entry name" value="TRANSCRIPTIONAL REGULATOR, MARR FAMILY"/>
    <property type="match status" value="1"/>
</dbReference>
<keyword evidence="1" id="KW-0805">Transcription regulation</keyword>
<dbReference type="InterPro" id="IPR036390">
    <property type="entry name" value="WH_DNA-bd_sf"/>
</dbReference>
<evidence type="ECO:0000256" key="4">
    <source>
        <dbReference type="SAM" id="MobiDB-lite"/>
    </source>
</evidence>
<dbReference type="SUPFAM" id="SSF46785">
    <property type="entry name" value="Winged helix' DNA-binding domain"/>
    <property type="match status" value="1"/>
</dbReference>
<keyword evidence="2" id="KW-0238">DNA-binding</keyword>
<name>A0A5C4MAZ8_9PSEU</name>
<evidence type="ECO:0000313" key="7">
    <source>
        <dbReference type="Proteomes" id="UP000305546"/>
    </source>
</evidence>
<keyword evidence="7" id="KW-1185">Reference proteome</keyword>
<gene>
    <name evidence="6" type="ORF">FG385_00420</name>
</gene>
<feature type="region of interest" description="Disordered" evidence="4">
    <location>
        <begin position="1"/>
        <end position="20"/>
    </location>
</feature>
<keyword evidence="3" id="KW-0804">Transcription</keyword>
<dbReference type="Gene3D" id="1.10.10.10">
    <property type="entry name" value="Winged helix-like DNA-binding domain superfamily/Winged helix DNA-binding domain"/>
    <property type="match status" value="1"/>
</dbReference>
<dbReference type="GO" id="GO:0006950">
    <property type="term" value="P:response to stress"/>
    <property type="evidence" value="ECO:0007669"/>
    <property type="project" value="TreeGrafter"/>
</dbReference>
<proteinExistence type="predicted"/>
<dbReference type="PANTHER" id="PTHR33164:SF64">
    <property type="entry name" value="TRANSCRIPTIONAL REGULATOR SLYA"/>
    <property type="match status" value="1"/>
</dbReference>
<evidence type="ECO:0000259" key="5">
    <source>
        <dbReference type="PROSITE" id="PS50995"/>
    </source>
</evidence>
<comment type="caution">
    <text evidence="6">The sequence shown here is derived from an EMBL/GenBank/DDBJ whole genome shotgun (WGS) entry which is preliminary data.</text>
</comment>
<dbReference type="InterPro" id="IPR000835">
    <property type="entry name" value="HTH_MarR-typ"/>
</dbReference>
<dbReference type="GO" id="GO:0003700">
    <property type="term" value="F:DNA-binding transcription factor activity"/>
    <property type="evidence" value="ECO:0007669"/>
    <property type="project" value="InterPro"/>
</dbReference>
<reference evidence="6 7" key="1">
    <citation type="submission" date="2019-06" db="EMBL/GenBank/DDBJ databases">
        <title>Amycolatopsis alkalitolerans sp. nov., isolated from Gastrodia elata Blume.</title>
        <authorList>
            <person name="Narsing Rao M.P."/>
            <person name="Li W.J."/>
        </authorList>
    </citation>
    <scope>NUCLEOTIDE SEQUENCE [LARGE SCALE GENOMIC DNA]</scope>
    <source>
        <strain evidence="6 7">SYSUP0005</strain>
    </source>
</reference>
<evidence type="ECO:0000313" key="6">
    <source>
        <dbReference type="EMBL" id="TNC29480.1"/>
    </source>
</evidence>
<accession>A0A5C4MAZ8</accession>
<dbReference type="InterPro" id="IPR036388">
    <property type="entry name" value="WH-like_DNA-bd_sf"/>
</dbReference>
<feature type="domain" description="HTH marR-type" evidence="5">
    <location>
        <begin position="22"/>
        <end position="157"/>
    </location>
</feature>
<evidence type="ECO:0000256" key="3">
    <source>
        <dbReference type="ARBA" id="ARBA00023163"/>
    </source>
</evidence>